<dbReference type="GO" id="GO:0002183">
    <property type="term" value="P:cytoplasmic translational initiation"/>
    <property type="evidence" value="ECO:0007669"/>
    <property type="project" value="TreeGrafter"/>
</dbReference>
<accession>L8GYW1</accession>
<feature type="domain" description="Nucleotidyl transferase" evidence="10">
    <location>
        <begin position="22"/>
        <end position="121"/>
    </location>
</feature>
<reference evidence="12 13" key="1">
    <citation type="journal article" date="2013" name="Genome Biol.">
        <title>Genome of Acanthamoeba castellanii highlights extensive lateral gene transfer and early evolution of tyrosine kinase signaling.</title>
        <authorList>
            <person name="Clarke M."/>
            <person name="Lohan A.J."/>
            <person name="Liu B."/>
            <person name="Lagkouvardos I."/>
            <person name="Roy S."/>
            <person name="Zafar N."/>
            <person name="Bertelli C."/>
            <person name="Schilde C."/>
            <person name="Kianianmomeni A."/>
            <person name="Burglin T.R."/>
            <person name="Frech C."/>
            <person name="Turcotte B."/>
            <person name="Kopec K.O."/>
            <person name="Synnott J.M."/>
            <person name="Choo C."/>
            <person name="Paponov I."/>
            <person name="Finkler A."/>
            <person name="Soon Heng Tan C."/>
            <person name="Hutchins A.P."/>
            <person name="Weinmeier T."/>
            <person name="Rattei T."/>
            <person name="Chu J.S."/>
            <person name="Gimenez G."/>
            <person name="Irimia M."/>
            <person name="Rigden D.J."/>
            <person name="Fitzpatrick D.A."/>
            <person name="Lorenzo-Morales J."/>
            <person name="Bateman A."/>
            <person name="Chiu C.H."/>
            <person name="Tang P."/>
            <person name="Hegemann P."/>
            <person name="Fromm H."/>
            <person name="Raoult D."/>
            <person name="Greub G."/>
            <person name="Miranda-Saavedra D."/>
            <person name="Chen N."/>
            <person name="Nash P."/>
            <person name="Ginger M.L."/>
            <person name="Horn M."/>
            <person name="Schaap P."/>
            <person name="Caler L."/>
            <person name="Loftus B."/>
        </authorList>
    </citation>
    <scope>NUCLEOTIDE SEQUENCE [LARGE SCALE GENOMIC DNA]</scope>
    <source>
        <strain evidence="12 13">Neff</strain>
    </source>
</reference>
<keyword evidence="4" id="KW-0396">Initiation factor</keyword>
<protein>
    <recommendedName>
        <fullName evidence="6">Translation initiation factor eIF2B subunit gamma</fullName>
    </recommendedName>
    <alternativeName>
        <fullName evidence="7">eIF2B GDP-GTP exchange factor subunit gamma</fullName>
    </alternativeName>
</protein>
<dbReference type="RefSeq" id="XP_004340137.1">
    <property type="nucleotide sequence ID" value="XM_004340089.1"/>
</dbReference>
<name>L8GYW1_ACACF</name>
<dbReference type="SUPFAM" id="SSF53448">
    <property type="entry name" value="Nucleotide-diphospho-sugar transferases"/>
    <property type="match status" value="1"/>
</dbReference>
<dbReference type="GO" id="GO:0016740">
    <property type="term" value="F:transferase activity"/>
    <property type="evidence" value="ECO:0007669"/>
    <property type="project" value="UniProtKB-KW"/>
</dbReference>
<evidence type="ECO:0000313" key="13">
    <source>
        <dbReference type="Proteomes" id="UP000011083"/>
    </source>
</evidence>
<evidence type="ECO:0000256" key="9">
    <source>
        <dbReference type="ARBA" id="ARBA00046432"/>
    </source>
</evidence>
<evidence type="ECO:0000256" key="1">
    <source>
        <dbReference type="ARBA" id="ARBA00004514"/>
    </source>
</evidence>
<dbReference type="Gene3D" id="3.90.550.10">
    <property type="entry name" value="Spore Coat Polysaccharide Biosynthesis Protein SpsA, Chain A"/>
    <property type="match status" value="1"/>
</dbReference>
<evidence type="ECO:0000259" key="10">
    <source>
        <dbReference type="Pfam" id="PF00483"/>
    </source>
</evidence>
<dbReference type="STRING" id="1257118.L8GYW1"/>
<dbReference type="CDD" id="cd04652">
    <property type="entry name" value="LbH_eIF2B_gamma_C"/>
    <property type="match status" value="1"/>
</dbReference>
<feature type="domain" description="EIF2B subunit epsilon/gamma LbH" evidence="11">
    <location>
        <begin position="358"/>
        <end position="453"/>
    </location>
</feature>
<dbReference type="GO" id="GO:0005829">
    <property type="term" value="C:cytosol"/>
    <property type="evidence" value="ECO:0007669"/>
    <property type="project" value="UniProtKB-SubCell"/>
</dbReference>
<dbReference type="GO" id="GO:0005851">
    <property type="term" value="C:eukaryotic translation initiation factor 2B complex"/>
    <property type="evidence" value="ECO:0007669"/>
    <property type="project" value="TreeGrafter"/>
</dbReference>
<evidence type="ECO:0000313" key="12">
    <source>
        <dbReference type="EMBL" id="ELR18117.1"/>
    </source>
</evidence>
<dbReference type="AlphaFoldDB" id="L8GYW1"/>
<comment type="similarity">
    <text evidence="2">Belongs to the eIF-2B gamma/epsilon subunits family.</text>
</comment>
<dbReference type="OMA" id="NCVINPK"/>
<dbReference type="GeneID" id="14918908"/>
<dbReference type="Gene3D" id="2.160.10.10">
    <property type="entry name" value="Hexapeptide repeat proteins"/>
    <property type="match status" value="1"/>
</dbReference>
<evidence type="ECO:0000256" key="4">
    <source>
        <dbReference type="ARBA" id="ARBA00022540"/>
    </source>
</evidence>
<gene>
    <name evidence="12" type="ORF">ACA1_368180</name>
</gene>
<sequence>MQVLEKDPSASWSSVGAVEFQVVLLAGGPGSRMSPLSTEIPKPLLPIANRPMISYQLEFLERAGFSEVIIVAQEEASSELRSYVHEIYKGKVRVDWHFLADTMGTAEALLQIKDKIKVLPSYAALATWAQSVPSLTLALRAQTNFIVMSSDLVVDEKFLHGMADLHRLQDAMVTLLISRPKPVEGATGPVVDTKNEYGLMDYVGLKEDGERLLYFKAAADIENKMRISKKLLRKNYSLTIHTNLVDAHFYIFSKAALAMLEARKEKIVSIKGELIPYLVRCQFRKAFTREDAPIKRPFSKAYSMTSARVDTTDKIRCFAYTMEGGYCSRANTIKSYVQMNLDIASRGACYSPLEPVTKNSYIHPAAVISPKTQVGAECVVGEGTRVGERASIKKSVIGKHCVIHDGVKIINSVIMNHVTISAGCVINGSVVCNNVYMKEKCNIKDSQIGVSYNVPEKTDIKNESLCRETEGMGI</sequence>
<dbReference type="PANTHER" id="PTHR45989">
    <property type="entry name" value="TRANSLATION INITIATION FACTOR EIF-2B SUBUNIT GAMMA"/>
    <property type="match status" value="1"/>
</dbReference>
<comment type="subcellular location">
    <subcellularLocation>
        <location evidence="1">Cytoplasm</location>
        <location evidence="1">Cytosol</location>
    </subcellularLocation>
</comment>
<evidence type="ECO:0000256" key="3">
    <source>
        <dbReference type="ARBA" id="ARBA00022490"/>
    </source>
</evidence>
<evidence type="ECO:0000259" key="11">
    <source>
        <dbReference type="Pfam" id="PF25084"/>
    </source>
</evidence>
<dbReference type="InterPro" id="IPR051960">
    <property type="entry name" value="eIF2B_gamma"/>
</dbReference>
<proteinExistence type="inferred from homology"/>
<keyword evidence="13" id="KW-1185">Reference proteome</keyword>
<dbReference type="InterPro" id="IPR005835">
    <property type="entry name" value="NTP_transferase_dom"/>
</dbReference>
<dbReference type="Pfam" id="PF25084">
    <property type="entry name" value="LbH_EIF2B"/>
    <property type="match status" value="1"/>
</dbReference>
<dbReference type="Proteomes" id="UP000011083">
    <property type="component" value="Unassembled WGS sequence"/>
</dbReference>
<evidence type="ECO:0000256" key="8">
    <source>
        <dbReference type="ARBA" id="ARBA00045373"/>
    </source>
</evidence>
<keyword evidence="12" id="KW-0808">Transferase</keyword>
<comment type="function">
    <text evidence="8">Acts as a component of the translation initiation factor 2B (eIF2B) complex, which catalyzes the exchange of GDP for GTP on the eukaryotic initiation factor 2 (eIF2) complex gamma subunit. Its guanine nucleotide exchange factor activity is repressed when bound to eIF2 complex phosphorylated on the alpha subunit, thereby limiting the amount of methionyl-initiator methionine tRNA available to the ribosome and consequently global translation is repressed.</text>
</comment>
<organism evidence="12 13">
    <name type="scientific">Acanthamoeba castellanii (strain ATCC 30010 / Neff)</name>
    <dbReference type="NCBI Taxonomy" id="1257118"/>
    <lineage>
        <taxon>Eukaryota</taxon>
        <taxon>Amoebozoa</taxon>
        <taxon>Discosea</taxon>
        <taxon>Longamoebia</taxon>
        <taxon>Centramoebida</taxon>
        <taxon>Acanthamoebidae</taxon>
        <taxon>Acanthamoeba</taxon>
    </lineage>
</organism>
<dbReference type="InterPro" id="IPR056764">
    <property type="entry name" value="LbH_EIF2B3/5"/>
</dbReference>
<evidence type="ECO:0000256" key="5">
    <source>
        <dbReference type="ARBA" id="ARBA00022917"/>
    </source>
</evidence>
<evidence type="ECO:0000256" key="2">
    <source>
        <dbReference type="ARBA" id="ARBA00007878"/>
    </source>
</evidence>
<dbReference type="InterPro" id="IPR029044">
    <property type="entry name" value="Nucleotide-diphossugar_trans"/>
</dbReference>
<comment type="subunit">
    <text evidence="9">Component of the translation initiation factor 2B (eIF2B) complex which is a heterodecamer of two sets of five different subunits: alpha, beta, gamma, delta and epsilon. Subunits alpha, beta and delta comprise a regulatory subcomplex and subunits epsilon and gamma comprise a catalytic subcomplex. Within the complex, the hexameric regulatory complex resides at the center, with the two heterodimeric catalytic subcomplexes bound on opposite sides.</text>
</comment>
<dbReference type="GO" id="GO:0005085">
    <property type="term" value="F:guanyl-nucleotide exchange factor activity"/>
    <property type="evidence" value="ECO:0007669"/>
    <property type="project" value="TreeGrafter"/>
</dbReference>
<dbReference type="PANTHER" id="PTHR45989:SF1">
    <property type="entry name" value="TRANSLATION INITIATION FACTOR EIF-2B SUBUNIT GAMMA"/>
    <property type="match status" value="1"/>
</dbReference>
<dbReference type="EMBL" id="KB007960">
    <property type="protein sequence ID" value="ELR18117.1"/>
    <property type="molecule type" value="Genomic_DNA"/>
</dbReference>
<evidence type="ECO:0000256" key="7">
    <source>
        <dbReference type="ARBA" id="ARBA00044229"/>
    </source>
</evidence>
<evidence type="ECO:0000256" key="6">
    <source>
        <dbReference type="ARBA" id="ARBA00044196"/>
    </source>
</evidence>
<dbReference type="GO" id="GO:0003743">
    <property type="term" value="F:translation initiation factor activity"/>
    <property type="evidence" value="ECO:0007669"/>
    <property type="project" value="UniProtKB-KW"/>
</dbReference>
<dbReference type="KEGG" id="acan:ACA1_368180"/>
<dbReference type="Pfam" id="PF00483">
    <property type="entry name" value="NTP_transferase"/>
    <property type="match status" value="1"/>
</dbReference>
<keyword evidence="3" id="KW-0963">Cytoplasm</keyword>
<keyword evidence="5" id="KW-0648">Protein biosynthesis</keyword>
<dbReference type="OrthoDB" id="10250549at2759"/>
<dbReference type="VEuPathDB" id="AmoebaDB:ACA1_368180"/>